<dbReference type="Gene3D" id="2.160.20.110">
    <property type="match status" value="2"/>
</dbReference>
<dbReference type="Proteomes" id="UP000214666">
    <property type="component" value="Chromosome"/>
</dbReference>
<dbReference type="KEGG" id="pkb:B4V02_18285"/>
<dbReference type="RefSeq" id="WP_094155857.1">
    <property type="nucleotide sequence ID" value="NZ_CP020028.1"/>
</dbReference>
<evidence type="ECO:0000313" key="2">
    <source>
        <dbReference type="Proteomes" id="UP000214666"/>
    </source>
</evidence>
<gene>
    <name evidence="1" type="ORF">B4V02_18285</name>
</gene>
<protein>
    <submittedName>
        <fullName evidence="1">Filamentous hemagglutinin</fullName>
    </submittedName>
</protein>
<keyword evidence="2" id="KW-1185">Reference proteome</keyword>
<name>A0A222WPP3_9BACL</name>
<organism evidence="1 2">
    <name type="scientific">Paenibacillus kribbensis</name>
    <dbReference type="NCBI Taxonomy" id="172713"/>
    <lineage>
        <taxon>Bacteria</taxon>
        <taxon>Bacillati</taxon>
        <taxon>Bacillota</taxon>
        <taxon>Bacilli</taxon>
        <taxon>Bacillales</taxon>
        <taxon>Paenibacillaceae</taxon>
        <taxon>Paenibacillus</taxon>
    </lineage>
</organism>
<dbReference type="EMBL" id="CP020028">
    <property type="protein sequence ID" value="ASR48507.1"/>
    <property type="molecule type" value="Genomic_DNA"/>
</dbReference>
<evidence type="ECO:0000313" key="1">
    <source>
        <dbReference type="EMBL" id="ASR48507.1"/>
    </source>
</evidence>
<accession>A0A222WPP3</accession>
<dbReference type="AlphaFoldDB" id="A0A222WPP3"/>
<dbReference type="OrthoDB" id="185675at2"/>
<proteinExistence type="predicted"/>
<sequence length="934" mass="102969">MAGSVIRNYTIEVDKINKKSVFSIYPYPVEVLTPNGWENIQEEFEELQAKNLDDNYTLTPDEEQLYQEYKQLADSFYENKIASTIILDTVDPTGIDIVGRDRVQHVLDAETREQIPFGREFAYVHGASKLSGTIILPYDDYSDVYVVSDVDEDGIAELTYVKTKEETDGVRPYYEKVEGQTYIYVDHFSGGGGTQADPYIVSTEQDLNDVRKKPNAWYLQDRDIVMGSFQSGEGFTPIKSFTGIYDGGGFYIKSLYINSSTSETGLFGVCGWGGLIRNLRLIHPNISSSKSNVAALIGTAYNAKIYNCNVVGGEIIGGGNVGAIVGYGSSDLRQAGYLNTNTEIYYCYNYKCVIRTTGNNAGGIAGNLTNGYNGYIGITNVYSTGLVEDITVAKERTGIGGLIGFNSGSSFTNGFWDMEKSTCTYSALGKGLSTSEMKDMSSFLNWSFDIYWYMSEDYNEGYPEHRQFIRYSQGLGEEANPFIITTEFDLNQMRWFRQGYYFRFEDDIKMTEHQTGNGFMPIGFDLVGKEQYVKAYINGNNRSIANLFIYRPANTHVGLFGVISGGLIENLDIIDPNLTGKQYVSPFGYVSNAKLSNCHTDTFASSMIKGTFVGGLVGQVHGGAIIEDCSSNVNISTTNYGGGFVSSLGGNPIIRRCYASGKGENTGGYIAGFFGNIEDSSTCLVEDCFTNTELNGTSVGLFGGYVGRYSQGAIVRRSIAYGKGYYSEGFSGFLASKSTYESPASWTQNFWDRTLNSNAATSFGAAGITTAELKFLGTYNNSSGWDFTSLWLLEQKYNNGYPVLRKLLPVDTPILGFRNEFGKYYTDNAGERLRYLEFGTLVASQTSSPKPVWVQNNADFPVNQLKAWVDSATVAKGMEIDLSMSDTPFLPAQELAFNGILARGGAEKFYVRIKSDITVKTGGTFDLRAKASPM</sequence>
<reference evidence="1 2" key="1">
    <citation type="submission" date="2017-03" db="EMBL/GenBank/DDBJ databases">
        <title>Complete genome sequence of Paenibacillus Kribbensis producing bioflocculants.</title>
        <authorList>
            <person name="Lee H.-G."/>
            <person name="Oh H.-M."/>
        </authorList>
    </citation>
    <scope>NUCLEOTIDE SEQUENCE [LARGE SCALE GENOMIC DNA]</scope>
    <source>
        <strain evidence="1 2">AM49</strain>
    </source>
</reference>